<dbReference type="InterPro" id="IPR029058">
    <property type="entry name" value="AB_hydrolase_fold"/>
</dbReference>
<feature type="region of interest" description="Disordered" evidence="1">
    <location>
        <begin position="499"/>
        <end position="519"/>
    </location>
</feature>
<accession>A0A0F0H516</accession>
<dbReference type="OrthoDB" id="5969911at2"/>
<proteinExistence type="predicted"/>
<dbReference type="Pfam" id="PF06259">
    <property type="entry name" value="Abhydrolase_8"/>
    <property type="match status" value="1"/>
</dbReference>
<evidence type="ECO:0000313" key="4">
    <source>
        <dbReference type="Proteomes" id="UP000033393"/>
    </source>
</evidence>
<comment type="caution">
    <text evidence="3">The sequence shown here is derived from an EMBL/GenBank/DDBJ whole genome shotgun (WGS) entry which is preliminary data.</text>
</comment>
<feature type="domain" description="DUF1023" evidence="2">
    <location>
        <begin position="315"/>
        <end position="482"/>
    </location>
</feature>
<protein>
    <recommendedName>
        <fullName evidence="2">DUF1023 domain-containing protein</fullName>
    </recommendedName>
</protein>
<dbReference type="InterPro" id="IPR010427">
    <property type="entry name" value="DUF1023"/>
</dbReference>
<keyword evidence="4" id="KW-1185">Reference proteome</keyword>
<evidence type="ECO:0000259" key="2">
    <source>
        <dbReference type="Pfam" id="PF06259"/>
    </source>
</evidence>
<reference evidence="3 4" key="1">
    <citation type="submission" date="2015-02" db="EMBL/GenBank/DDBJ databases">
        <authorList>
            <person name="Ju K.-S."/>
            <person name="Doroghazi J.R."/>
            <person name="Metcalf W."/>
        </authorList>
    </citation>
    <scope>NUCLEOTIDE SEQUENCE [LARGE SCALE GENOMIC DNA]</scope>
    <source>
        <strain evidence="3 4">NRRL B-16140</strain>
    </source>
</reference>
<dbReference type="AlphaFoldDB" id="A0A0F0H516"/>
<dbReference type="Gene3D" id="3.40.50.1820">
    <property type="entry name" value="alpha/beta hydrolase"/>
    <property type="match status" value="1"/>
</dbReference>
<dbReference type="SUPFAM" id="SSF53474">
    <property type="entry name" value="alpha/beta-Hydrolases"/>
    <property type="match status" value="1"/>
</dbReference>
<evidence type="ECO:0000313" key="3">
    <source>
        <dbReference type="EMBL" id="KJK50829.1"/>
    </source>
</evidence>
<dbReference type="ESTHER" id="nocae-a0a0f0h516">
    <property type="family name" value="Duf_1023"/>
</dbReference>
<dbReference type="PATRIC" id="fig|68170.10.peg.9578"/>
<name>A0A0F0H516_LENAE</name>
<gene>
    <name evidence="3" type="ORF">UK23_09195</name>
</gene>
<dbReference type="EMBL" id="JYJG01000049">
    <property type="protein sequence ID" value="KJK50829.1"/>
    <property type="molecule type" value="Genomic_DNA"/>
</dbReference>
<dbReference type="Proteomes" id="UP000033393">
    <property type="component" value="Unassembled WGS sequence"/>
</dbReference>
<sequence length="558" mass="59180">MVSVGDIRKWSPAGLEEAYRGLRRQEEILIEAGDGFGTDAKVADWSGRAADAAESNRKSLVDRLEIIVAGVAAARRGVADSADAVTALLAVLAETDGLAQRYYYRISDDGAVVDTAFVTSGATPQPSHERDQVKDELGDRVCEIVRRADDIDRDLADVLRKAAHGQIGTDGATTVAAAAQAGQGHGALSALEPPSNGTVAQNAAWWRSLSSKERWMISEFHPEWIGNLDGIPATARDQANRSRLYQEQNSLGLELRRLQAVLDDPNSKAADYQHALLRAGEIDKKLEALQAIEKTASRPGERQLLLLDVSGENPRAAVASGNVDTAKNVVAFTGGFGSTVTGDIREYDDKMSKLREESDRLSEKYGDGGKTAAITWMGYDAPQSLDVTSDSKAQQGGQQLAKFLDGIDASRQGNEPHVVAVGHSYGSTTTGLALREASGVDDAIFLGSPGIGTHNLADLKVPGGHSFVLENKNDPVADLGRFGGDPTTIEGVRHLSTSEATSADGRRLEESTGHSSVNEYLRPGTTSQYNIAAQVAGLSDKAVAGATVGAGDVIRNPW</sequence>
<organism evidence="3 4">
    <name type="scientific">Lentzea aerocolonigenes</name>
    <name type="common">Lechevalieria aerocolonigenes</name>
    <name type="synonym">Saccharothrix aerocolonigenes</name>
    <dbReference type="NCBI Taxonomy" id="68170"/>
    <lineage>
        <taxon>Bacteria</taxon>
        <taxon>Bacillati</taxon>
        <taxon>Actinomycetota</taxon>
        <taxon>Actinomycetes</taxon>
        <taxon>Pseudonocardiales</taxon>
        <taxon>Pseudonocardiaceae</taxon>
        <taxon>Lentzea</taxon>
    </lineage>
</organism>
<evidence type="ECO:0000256" key="1">
    <source>
        <dbReference type="SAM" id="MobiDB-lite"/>
    </source>
</evidence>